<accession>A0A7I8JSP9</accession>
<gene>
    <name evidence="1" type="ORF">SI7747_17019201</name>
</gene>
<proteinExistence type="predicted"/>
<keyword evidence="2" id="KW-1185">Reference proteome</keyword>
<dbReference type="EMBL" id="CACRZD030000017">
    <property type="protein sequence ID" value="CAA6672785.1"/>
    <property type="molecule type" value="Genomic_DNA"/>
</dbReference>
<sequence>MIKRLIFRHVCTTPFHVTSGQPNH</sequence>
<organism evidence="1">
    <name type="scientific">Spirodela intermedia</name>
    <name type="common">Intermediate duckweed</name>
    <dbReference type="NCBI Taxonomy" id="51605"/>
    <lineage>
        <taxon>Eukaryota</taxon>
        <taxon>Viridiplantae</taxon>
        <taxon>Streptophyta</taxon>
        <taxon>Embryophyta</taxon>
        <taxon>Tracheophyta</taxon>
        <taxon>Spermatophyta</taxon>
        <taxon>Magnoliopsida</taxon>
        <taxon>Liliopsida</taxon>
        <taxon>Araceae</taxon>
        <taxon>Lemnoideae</taxon>
        <taxon>Spirodela</taxon>
    </lineage>
</organism>
<protein>
    <submittedName>
        <fullName evidence="1">Uncharacterized protein</fullName>
    </submittedName>
</protein>
<dbReference type="AlphaFoldDB" id="A0A7I8JSP9"/>
<name>A0A7I8JSP9_SPIIN</name>
<evidence type="ECO:0000313" key="1">
    <source>
        <dbReference type="EMBL" id="CAA2633714.1"/>
    </source>
</evidence>
<reference evidence="1 2" key="1">
    <citation type="submission" date="2019-12" db="EMBL/GenBank/DDBJ databases">
        <authorList>
            <person name="Scholz U."/>
            <person name="Mascher M."/>
            <person name="Fiebig A."/>
        </authorList>
    </citation>
    <scope>NUCLEOTIDE SEQUENCE</scope>
</reference>
<dbReference type="Proteomes" id="UP001189122">
    <property type="component" value="Unassembled WGS sequence"/>
</dbReference>
<evidence type="ECO:0000313" key="2">
    <source>
        <dbReference type="Proteomes" id="UP001189122"/>
    </source>
</evidence>
<dbReference type="EMBL" id="LR743604">
    <property type="protein sequence ID" value="CAA2633714.1"/>
    <property type="molecule type" value="Genomic_DNA"/>
</dbReference>